<name>A0AA43TUN8_9LECA</name>
<evidence type="ECO:0000313" key="15">
    <source>
        <dbReference type="Proteomes" id="UP001161017"/>
    </source>
</evidence>
<feature type="compositionally biased region" description="Basic and acidic residues" evidence="12">
    <location>
        <begin position="1037"/>
        <end position="1051"/>
    </location>
</feature>
<dbReference type="PANTHER" id="PTHR15952:SF11">
    <property type="entry name" value="EXPORTIN-T"/>
    <property type="match status" value="1"/>
</dbReference>
<evidence type="ECO:0000256" key="9">
    <source>
        <dbReference type="ARBA" id="ARBA00023242"/>
    </source>
</evidence>
<dbReference type="GO" id="GO:0005643">
    <property type="term" value="C:nuclear pore"/>
    <property type="evidence" value="ECO:0007669"/>
    <property type="project" value="TreeGrafter"/>
</dbReference>
<accession>A0AA43TUN8</accession>
<dbReference type="SMART" id="SM00443">
    <property type="entry name" value="G_patch"/>
    <property type="match status" value="1"/>
</dbReference>
<evidence type="ECO:0000256" key="3">
    <source>
        <dbReference type="ARBA" id="ARBA00018928"/>
    </source>
</evidence>
<dbReference type="GO" id="GO:0071528">
    <property type="term" value="P:tRNA re-export from nucleus"/>
    <property type="evidence" value="ECO:0007669"/>
    <property type="project" value="UniProtKB-UniRule"/>
</dbReference>
<dbReference type="SUPFAM" id="SSF48371">
    <property type="entry name" value="ARM repeat"/>
    <property type="match status" value="1"/>
</dbReference>
<dbReference type="InterPro" id="IPR011989">
    <property type="entry name" value="ARM-like"/>
</dbReference>
<keyword evidence="15" id="KW-1185">Reference proteome</keyword>
<dbReference type="GO" id="GO:0008033">
    <property type="term" value="P:tRNA processing"/>
    <property type="evidence" value="ECO:0007669"/>
    <property type="project" value="UniProtKB-KW"/>
</dbReference>
<dbReference type="GO" id="GO:0005737">
    <property type="term" value="C:cytoplasm"/>
    <property type="evidence" value="ECO:0007669"/>
    <property type="project" value="UniProtKB-SubCell"/>
</dbReference>
<dbReference type="Pfam" id="PF19282">
    <property type="entry name" value="Exportin-T"/>
    <property type="match status" value="1"/>
</dbReference>
<evidence type="ECO:0000256" key="11">
    <source>
        <dbReference type="RuleBase" id="RU366037"/>
    </source>
</evidence>
<dbReference type="InterPro" id="IPR016024">
    <property type="entry name" value="ARM-type_fold"/>
</dbReference>
<evidence type="ECO:0000256" key="7">
    <source>
        <dbReference type="ARBA" id="ARBA00022694"/>
    </source>
</evidence>
<dbReference type="Gene3D" id="1.25.10.10">
    <property type="entry name" value="Leucine-rich Repeat Variant"/>
    <property type="match status" value="1"/>
</dbReference>
<dbReference type="Pfam" id="PF08389">
    <property type="entry name" value="Xpo1"/>
    <property type="match status" value="1"/>
</dbReference>
<feature type="compositionally biased region" description="Low complexity" evidence="12">
    <location>
        <begin position="1052"/>
        <end position="1062"/>
    </location>
</feature>
<gene>
    <name evidence="14" type="primary">LOS1</name>
    <name evidence="14" type="ORF">OHK93_007764</name>
</gene>
<dbReference type="Pfam" id="PF01585">
    <property type="entry name" value="G-patch"/>
    <property type="match status" value="1"/>
</dbReference>
<evidence type="ECO:0000256" key="12">
    <source>
        <dbReference type="SAM" id="MobiDB-lite"/>
    </source>
</evidence>
<sequence>MEVQIEQAIEIAWDPRSDQSLKAQAFDYLNQLRSQPEAWSLCLPLAIRDSPPSEVVRHVSLEIVNNAVTAGQLNEGNLAILSRGLLGYIENKYGGATVNSESLDPVSIQNKLTQTVTSLFAVMYETHWAGFFQDVLKLTSSSGSSTRDNAPGTIMYLRILIAVHEQIADVMVSKTPEEQRKDMRLKDLVRERDIRTIAGSWHEILAQWRGKEDTIIELCLTCIGKWVSWTDISLAVNDSLLSLLFELLSPHMSGDQGIKVSETREAAIETFVELLAKKMSPSDKLELIEVLKVNDAITQLVNGRSLSQQRHTSDYDTDLAEDVAKLVNNAFTDICKGLDSVKDNDSVSVRGNSQLRSFLPHVLRFLSDEYDEICSTVLPCLTDFLALMKRKAKNNSGFLAQNAFMLPMILDGVTAKVKYDETAVWGNEDTQTDEAEFQDLRKRLHTLQQAVAAVDENLYTRKITDLVLPTFETFKQRNGQVDWRDLELALHELYLFGELGMKNGGLYSKTKPVSRAAEQLIGMMFKLMESDIASSSHPSVQLQWMELSVRYYMFFEANPHYISQVLEYFVIFVHHPHPKIKLRSWYLLQRFVRHVRGYIGNIAGTVIQALADLLPIKAEVSNEDSENDNDAASSSDEGQSANARFTSQLYLYETVGCVTSVKAVPLDSQVMLLRSVLGPLLTELDSNITPAGSGNKQASLQTHHVIMALGTLARGFSDWTPGHTAAASGPPPSAVSDEFLKASEAILVALERLKSSFEIREASRFAFSRFIGVIGNRALPQLPRWINGLLTTDSTRDEMALFMRLLDQVIFGFKGEIYQILNSLLTPFLQRVFAGIGEAVAGTDDEIQLAELKREYLAFLTVVLNNDLEPVLVSEVNQPIFSMVISTMEHLAQDINDFPTAKLSLSVLARMVSTWGGPDVVPQQAGNLPSEASKPKLEGFDQFMITRLSPLGWAIPINPNFDSNDAQGKQVLGEAAALQKAIYSKTGQDYLQYLRNIQLSGIGPPPDEDDYMAMTIPDPQPTSKTETFSQRRKRLQREAEARSRPKSKAELAAEAQQAHQQRLATKIDGGSKGAKMMAKLGYQPGSALGAEANANARVEPIGVEMMEGREGIGALSEKKRKFMEEAEKVEQGEKRRKEDEGDFRERVAREREEKRIEGMWWGAMKVLEGMEEGKGSVEGTDALGSTGLPIEDGAHQQANGKKASEISLLYKPLVLDRREKEQEKRRRHDLMQSLSRNVTYDDPEEDAYDRQALGNEIEDIDEDDDLDENFKDYMATPVHERLGRVVTFLRDHWYYCFYCKYRYSDKDEMDSDCPGPTEDEHG</sequence>
<evidence type="ECO:0000256" key="6">
    <source>
        <dbReference type="ARBA" id="ARBA00022555"/>
    </source>
</evidence>
<evidence type="ECO:0000256" key="1">
    <source>
        <dbReference type="ARBA" id="ARBA00004496"/>
    </source>
</evidence>
<comment type="similarity">
    <text evidence="2 11">Belongs to the exportin family.</text>
</comment>
<comment type="function">
    <text evidence="10">tRNA nucleus export receptor which facilitates tRNA translocation across the nuclear pore complex. Involved in pre-tRNA splicing, probably by affecting the interaction of pre-tRNA with splicing endonuclease.</text>
</comment>
<keyword evidence="9 11" id="KW-0539">Nucleus</keyword>
<evidence type="ECO:0000256" key="2">
    <source>
        <dbReference type="ARBA" id="ARBA00009466"/>
    </source>
</evidence>
<keyword evidence="5 11" id="KW-0963">Cytoplasm</keyword>
<dbReference type="InterPro" id="IPR025239">
    <property type="entry name" value="DUF4187"/>
</dbReference>
<dbReference type="Pfam" id="PF13821">
    <property type="entry name" value="DUF4187"/>
    <property type="match status" value="1"/>
</dbReference>
<comment type="caution">
    <text evidence="14">The sequence shown here is derived from an EMBL/GenBank/DDBJ whole genome shotgun (WGS) entry which is preliminary data.</text>
</comment>
<keyword evidence="6 11" id="KW-0820">tRNA-binding</keyword>
<dbReference type="FunFam" id="1.25.10.10:FF:000355">
    <property type="entry name" value="Exportin-T"/>
    <property type="match status" value="1"/>
</dbReference>
<evidence type="ECO:0000313" key="14">
    <source>
        <dbReference type="EMBL" id="MDI1488489.1"/>
    </source>
</evidence>
<dbReference type="InterPro" id="IPR000467">
    <property type="entry name" value="G_patch_dom"/>
</dbReference>
<organism evidence="14 15">
    <name type="scientific">Ramalina farinacea</name>
    <dbReference type="NCBI Taxonomy" id="258253"/>
    <lineage>
        <taxon>Eukaryota</taxon>
        <taxon>Fungi</taxon>
        <taxon>Dikarya</taxon>
        <taxon>Ascomycota</taxon>
        <taxon>Pezizomycotina</taxon>
        <taxon>Lecanoromycetes</taxon>
        <taxon>OSLEUM clade</taxon>
        <taxon>Lecanoromycetidae</taxon>
        <taxon>Lecanorales</taxon>
        <taxon>Lecanorineae</taxon>
        <taxon>Ramalinaceae</taxon>
        <taxon>Ramalina</taxon>
    </lineage>
</organism>
<keyword evidence="7" id="KW-0819">tRNA processing</keyword>
<evidence type="ECO:0000256" key="4">
    <source>
        <dbReference type="ARBA" id="ARBA00022448"/>
    </source>
</evidence>
<feature type="region of interest" description="Disordered" evidence="12">
    <location>
        <begin position="1037"/>
        <end position="1062"/>
    </location>
</feature>
<feature type="domain" description="G-patch" evidence="13">
    <location>
        <begin position="1069"/>
        <end position="1117"/>
    </location>
</feature>
<evidence type="ECO:0000256" key="10">
    <source>
        <dbReference type="ARBA" id="ARBA00025147"/>
    </source>
</evidence>
<dbReference type="SMART" id="SM01173">
    <property type="entry name" value="DUF4187"/>
    <property type="match status" value="1"/>
</dbReference>
<dbReference type="GO" id="GO:0000049">
    <property type="term" value="F:tRNA binding"/>
    <property type="evidence" value="ECO:0007669"/>
    <property type="project" value="UniProtKB-UniRule"/>
</dbReference>
<keyword evidence="8 11" id="KW-0694">RNA-binding</keyword>
<dbReference type="GO" id="GO:0016363">
    <property type="term" value="C:nuclear matrix"/>
    <property type="evidence" value="ECO:0007669"/>
    <property type="project" value="TreeGrafter"/>
</dbReference>
<dbReference type="InterPro" id="IPR013598">
    <property type="entry name" value="Exportin-1/Importin-b-like"/>
</dbReference>
<comment type="subcellular location">
    <subcellularLocation>
        <location evidence="1 11">Cytoplasm</location>
    </subcellularLocation>
    <subcellularLocation>
        <location evidence="11">Nucleus</location>
    </subcellularLocation>
    <text evidence="11">Shuttles between the nucleus and the cytoplasm.</text>
</comment>
<dbReference type="InterPro" id="IPR040017">
    <property type="entry name" value="XPOT"/>
</dbReference>
<feature type="region of interest" description="Disordered" evidence="12">
    <location>
        <begin position="1172"/>
        <end position="1202"/>
    </location>
</feature>
<dbReference type="EMBL" id="JAPUFD010000007">
    <property type="protein sequence ID" value="MDI1488489.1"/>
    <property type="molecule type" value="Genomic_DNA"/>
</dbReference>
<dbReference type="Proteomes" id="UP001161017">
    <property type="component" value="Unassembled WGS sequence"/>
</dbReference>
<proteinExistence type="inferred from homology"/>
<evidence type="ECO:0000259" key="13">
    <source>
        <dbReference type="PROSITE" id="PS50174"/>
    </source>
</evidence>
<dbReference type="InterPro" id="IPR045546">
    <property type="entry name" value="Exportin-T_C"/>
</dbReference>
<dbReference type="PANTHER" id="PTHR15952">
    <property type="entry name" value="EXPORTIN-T/LOS1"/>
    <property type="match status" value="1"/>
</dbReference>
<reference evidence="14" key="1">
    <citation type="journal article" date="2023" name="Genome Biol. Evol.">
        <title>First Whole Genome Sequence and Flow Cytometry Genome Size Data for the Lichen-Forming Fungus Ramalina farinacea (Ascomycota).</title>
        <authorList>
            <person name="Llewellyn T."/>
            <person name="Mian S."/>
            <person name="Hill R."/>
            <person name="Leitch I.J."/>
            <person name="Gaya E."/>
        </authorList>
    </citation>
    <scope>NUCLEOTIDE SEQUENCE</scope>
    <source>
        <strain evidence="14">LIQ254RAFAR</strain>
    </source>
</reference>
<keyword evidence="4 11" id="KW-0813">Transport</keyword>
<dbReference type="PROSITE" id="PS50174">
    <property type="entry name" value="G_PATCH"/>
    <property type="match status" value="1"/>
</dbReference>
<evidence type="ECO:0000256" key="5">
    <source>
        <dbReference type="ARBA" id="ARBA00022490"/>
    </source>
</evidence>
<dbReference type="GO" id="GO:0031267">
    <property type="term" value="F:small GTPase binding"/>
    <property type="evidence" value="ECO:0007669"/>
    <property type="project" value="InterPro"/>
</dbReference>
<protein>
    <recommendedName>
        <fullName evidence="3 11">Exportin-T</fullName>
    </recommendedName>
    <alternativeName>
        <fullName evidence="11">Exportin(tRNA)</fullName>
    </alternativeName>
    <alternativeName>
        <fullName evidence="11">tRNA exportin</fullName>
    </alternativeName>
</protein>
<evidence type="ECO:0000256" key="8">
    <source>
        <dbReference type="ARBA" id="ARBA00022884"/>
    </source>
</evidence>